<keyword evidence="3" id="KW-0547">Nucleotide-binding</keyword>
<evidence type="ECO:0000256" key="1">
    <source>
        <dbReference type="ARBA" id="ARBA00011003"/>
    </source>
</evidence>
<feature type="compositionally biased region" description="Basic residues" evidence="7">
    <location>
        <begin position="1"/>
        <end position="22"/>
    </location>
</feature>
<keyword evidence="10" id="KW-1185">Reference proteome</keyword>
<feature type="compositionally biased region" description="Basic and acidic residues" evidence="7">
    <location>
        <begin position="69"/>
        <end position="115"/>
    </location>
</feature>
<evidence type="ECO:0000256" key="7">
    <source>
        <dbReference type="SAM" id="MobiDB-lite"/>
    </source>
</evidence>
<dbReference type="GeneID" id="100368797"/>
<reference evidence="11" key="1">
    <citation type="submission" date="2025-08" db="UniProtKB">
        <authorList>
            <consortium name="RefSeq"/>
        </authorList>
    </citation>
    <scope>IDENTIFICATION</scope>
    <source>
        <tissue evidence="11">Testes</tissue>
    </source>
</reference>
<dbReference type="Pfam" id="PF16575">
    <property type="entry name" value="CLP1_P"/>
    <property type="match status" value="1"/>
</dbReference>
<keyword evidence="2" id="KW-0808">Transferase</keyword>
<protein>
    <recommendedName>
        <fullName evidence="6">Polynucleotide 5'-hydroxyl-kinase NOL9</fullName>
    </recommendedName>
</protein>
<keyword evidence="5" id="KW-0067">ATP-binding</keyword>
<proteinExistence type="inferred from homology"/>
<feature type="domain" description="NOL9 N-terminal" evidence="9">
    <location>
        <begin position="184"/>
        <end position="319"/>
    </location>
</feature>
<feature type="compositionally biased region" description="Polar residues" evidence="7">
    <location>
        <begin position="31"/>
        <end position="42"/>
    </location>
</feature>
<comment type="similarity">
    <text evidence="1">Belongs to the Clp1 family. NOL9/GRC3 subfamily.</text>
</comment>
<accession>A0ABM0MKG2</accession>
<feature type="compositionally biased region" description="Basic and acidic residues" evidence="7">
    <location>
        <begin position="45"/>
        <end position="58"/>
    </location>
</feature>
<evidence type="ECO:0000256" key="2">
    <source>
        <dbReference type="ARBA" id="ARBA00022679"/>
    </source>
</evidence>
<organism evidence="10 11">
    <name type="scientific">Saccoglossus kowalevskii</name>
    <name type="common">Acorn worm</name>
    <dbReference type="NCBI Taxonomy" id="10224"/>
    <lineage>
        <taxon>Eukaryota</taxon>
        <taxon>Metazoa</taxon>
        <taxon>Hemichordata</taxon>
        <taxon>Enteropneusta</taxon>
        <taxon>Harrimaniidae</taxon>
        <taxon>Saccoglossus</taxon>
    </lineage>
</organism>
<keyword evidence="4" id="KW-0418">Kinase</keyword>
<dbReference type="InterPro" id="IPR032319">
    <property type="entry name" value="CLP1_P"/>
</dbReference>
<gene>
    <name evidence="11" type="primary">LOC100368797</name>
</gene>
<evidence type="ECO:0000256" key="4">
    <source>
        <dbReference type="ARBA" id="ARBA00022777"/>
    </source>
</evidence>
<evidence type="ECO:0000259" key="9">
    <source>
        <dbReference type="Pfam" id="PF24419"/>
    </source>
</evidence>
<dbReference type="InterPro" id="IPR057573">
    <property type="entry name" value="NOL9_N"/>
</dbReference>
<dbReference type="Proteomes" id="UP000694865">
    <property type="component" value="Unplaced"/>
</dbReference>
<evidence type="ECO:0000313" key="11">
    <source>
        <dbReference type="RefSeq" id="XP_006820503.1"/>
    </source>
</evidence>
<evidence type="ECO:0000256" key="6">
    <source>
        <dbReference type="ARBA" id="ARBA00071212"/>
    </source>
</evidence>
<feature type="region of interest" description="Disordered" evidence="7">
    <location>
        <begin position="1"/>
        <end position="139"/>
    </location>
</feature>
<dbReference type="Gene3D" id="3.40.50.300">
    <property type="entry name" value="P-loop containing nucleotide triphosphate hydrolases"/>
    <property type="match status" value="1"/>
</dbReference>
<dbReference type="RefSeq" id="XP_006820503.1">
    <property type="nucleotide sequence ID" value="XM_006820440.1"/>
</dbReference>
<dbReference type="Pfam" id="PF24419">
    <property type="entry name" value="Cupin_NOL9"/>
    <property type="match status" value="1"/>
</dbReference>
<dbReference type="SUPFAM" id="SSF52540">
    <property type="entry name" value="P-loop containing nucleoside triphosphate hydrolases"/>
    <property type="match status" value="1"/>
</dbReference>
<evidence type="ECO:0000259" key="8">
    <source>
        <dbReference type="Pfam" id="PF16575"/>
    </source>
</evidence>
<sequence length="543" mass="61266">MGRKSRKAHRGKKMTLVKRSEKKAKMGDPKTNGNHGDGPSQTKKQKIESKKMNTEDNAHVFTVEMFPKSIKDKRSKDKERVHLSDMEYKMSKEGRGAEKKLSESVRRGVSLERSEKRKKRRIDNEDGSQLMSSSNDEKGDTFIETSLEKHSRTDIHVHSVNVDSMPWKQDETKRGEINLSGLKFFSTGISTECLAVMQDPSEMHFHGKVSMQVVSGSISVLGHCISAGSKEFSLYSPYCTSAMSVKTTKTFTNDGFSDSKLRKTLEDILVHADSNTLSNVLKKMTSHTVVILFKKLVCPATNYVTSFDFYNELFTRPISEVDYNKEFDVASSIGLHVVTDPGKPLFYLQSELKDITRTLLKSTVTRPVVLVCGGKNVGKSTYCRYLINSFLNKENSIDYLECDVGQTEFTPSSIISLTEVKEPLLGPPFTHLREPTIMSFFGDLSPKDDPERYIHTVRYVYNQCKKSQRPVVVNTMGWNKAMGLSLLLDVIRVIKPTHIIQFDTNVTSKNLPLLNDEYLNDNEGWCIPMTAEDDAAELLVAKC</sequence>
<dbReference type="PANTHER" id="PTHR12755:SF3">
    <property type="entry name" value="POLYNUCLEOTIDE 5'-HYDROXYL-KINASE NOL9"/>
    <property type="match status" value="1"/>
</dbReference>
<dbReference type="InterPro" id="IPR045116">
    <property type="entry name" value="Clp1/Grc3"/>
</dbReference>
<evidence type="ECO:0000256" key="5">
    <source>
        <dbReference type="ARBA" id="ARBA00022840"/>
    </source>
</evidence>
<feature type="domain" description="Clp1 P-loop" evidence="8">
    <location>
        <begin position="373"/>
        <end position="506"/>
    </location>
</feature>
<name>A0ABM0MKG2_SACKO</name>
<evidence type="ECO:0000256" key="3">
    <source>
        <dbReference type="ARBA" id="ARBA00022741"/>
    </source>
</evidence>
<evidence type="ECO:0000313" key="10">
    <source>
        <dbReference type="Proteomes" id="UP000694865"/>
    </source>
</evidence>
<dbReference type="InterPro" id="IPR027417">
    <property type="entry name" value="P-loop_NTPase"/>
</dbReference>
<dbReference type="PANTHER" id="PTHR12755">
    <property type="entry name" value="CLEAVAGE/POLYADENYLATION FACTOR IA SUBUNIT CLP1P"/>
    <property type="match status" value="1"/>
</dbReference>